<evidence type="ECO:0000313" key="3">
    <source>
        <dbReference type="Proteomes" id="UP001500236"/>
    </source>
</evidence>
<evidence type="ECO:0000313" key="2">
    <source>
        <dbReference type="EMBL" id="GAA3062015.1"/>
    </source>
</evidence>
<organism evidence="2 3">
    <name type="scientific">Nesterenkonia aethiopica</name>
    <dbReference type="NCBI Taxonomy" id="269144"/>
    <lineage>
        <taxon>Bacteria</taxon>
        <taxon>Bacillati</taxon>
        <taxon>Actinomycetota</taxon>
        <taxon>Actinomycetes</taxon>
        <taxon>Micrococcales</taxon>
        <taxon>Micrococcaceae</taxon>
        <taxon>Nesterenkonia</taxon>
    </lineage>
</organism>
<reference evidence="3" key="1">
    <citation type="journal article" date="2019" name="Int. J. Syst. Evol. Microbiol.">
        <title>The Global Catalogue of Microorganisms (GCM) 10K type strain sequencing project: providing services to taxonomists for standard genome sequencing and annotation.</title>
        <authorList>
            <consortium name="The Broad Institute Genomics Platform"/>
            <consortium name="The Broad Institute Genome Sequencing Center for Infectious Disease"/>
            <person name="Wu L."/>
            <person name="Ma J."/>
        </authorList>
    </citation>
    <scope>NUCLEOTIDE SEQUENCE [LARGE SCALE GENOMIC DNA]</scope>
    <source>
        <strain evidence="3">JCM 14309</strain>
    </source>
</reference>
<feature type="transmembrane region" description="Helical" evidence="1">
    <location>
        <begin position="52"/>
        <end position="70"/>
    </location>
</feature>
<gene>
    <name evidence="2" type="ORF">GCM10010529_14330</name>
</gene>
<dbReference type="RefSeq" id="WP_344684405.1">
    <property type="nucleotide sequence ID" value="NZ_BAAAVT010000007.1"/>
</dbReference>
<accession>A0ABP6LYA7</accession>
<keyword evidence="1" id="KW-0812">Transmembrane</keyword>
<protein>
    <recommendedName>
        <fullName evidence="4">DUF3188 domain-containing protein</fullName>
    </recommendedName>
</protein>
<comment type="caution">
    <text evidence="2">The sequence shown here is derived from an EMBL/GenBank/DDBJ whole genome shotgun (WGS) entry which is preliminary data.</text>
</comment>
<sequence length="87" mass="9257">MTTPPLDPWTNGTPAYRRTLLLGMVSTFLGVVCVVLAAVAVGPDLEPTLRGLGLGLIGLGIISHLIAILLRKRQAKQIIQARADQSK</sequence>
<evidence type="ECO:0008006" key="4">
    <source>
        <dbReference type="Google" id="ProtNLM"/>
    </source>
</evidence>
<keyword evidence="1" id="KW-0472">Membrane</keyword>
<dbReference type="EMBL" id="BAAAVT010000007">
    <property type="protein sequence ID" value="GAA3062015.1"/>
    <property type="molecule type" value="Genomic_DNA"/>
</dbReference>
<keyword evidence="3" id="KW-1185">Reference proteome</keyword>
<dbReference type="Proteomes" id="UP001500236">
    <property type="component" value="Unassembled WGS sequence"/>
</dbReference>
<feature type="transmembrane region" description="Helical" evidence="1">
    <location>
        <begin position="20"/>
        <end position="40"/>
    </location>
</feature>
<name>A0ABP6LYA7_9MICC</name>
<evidence type="ECO:0000256" key="1">
    <source>
        <dbReference type="SAM" id="Phobius"/>
    </source>
</evidence>
<proteinExistence type="predicted"/>
<keyword evidence="1" id="KW-1133">Transmembrane helix</keyword>